<evidence type="ECO:0000256" key="4">
    <source>
        <dbReference type="ARBA" id="ARBA00022660"/>
    </source>
</evidence>
<feature type="compositionally biased region" description="Basic residues" evidence="10">
    <location>
        <begin position="163"/>
        <end position="174"/>
    </location>
</feature>
<proteinExistence type="inferred from homology"/>
<evidence type="ECO:0000313" key="12">
    <source>
        <dbReference type="Proteomes" id="UP001558652"/>
    </source>
</evidence>
<keyword evidence="3 9" id="KW-0813">Transport</keyword>
<keyword evidence="4 9" id="KW-0679">Respiratory chain</keyword>
<dbReference type="EMBL" id="JBFDAA010000001">
    <property type="protein sequence ID" value="KAL1140387.1"/>
    <property type="molecule type" value="Genomic_DNA"/>
</dbReference>
<dbReference type="PANTHER" id="PTHR13344:SF0">
    <property type="entry name" value="NADH DEHYDROGENASE [UBIQUINONE] 1 ALPHA SUBCOMPLEX SUBUNIT 8"/>
    <property type="match status" value="1"/>
</dbReference>
<accession>A0ABD0YWR9</accession>
<feature type="region of interest" description="Disordered" evidence="10">
    <location>
        <begin position="138"/>
        <end position="174"/>
    </location>
</feature>
<dbReference type="PANTHER" id="PTHR13344">
    <property type="entry name" value="NADH-UBIQUINONE OXIDOREDUCTASE"/>
    <property type="match status" value="1"/>
</dbReference>
<keyword evidence="9" id="KW-0472">Membrane</keyword>
<comment type="caution">
    <text evidence="11">The sequence shown here is derived from an EMBL/GenBank/DDBJ whole genome shotgun (WGS) entry which is preliminary data.</text>
</comment>
<evidence type="ECO:0000256" key="1">
    <source>
        <dbReference type="ARBA" id="ARBA00003195"/>
    </source>
</evidence>
<evidence type="ECO:0000256" key="6">
    <source>
        <dbReference type="ARBA" id="ARBA00022982"/>
    </source>
</evidence>
<comment type="similarity">
    <text evidence="2 9">Belongs to the complex I NDUFA8 subunit family.</text>
</comment>
<keyword evidence="8" id="KW-1015">Disulfide bond</keyword>
<dbReference type="InterPro" id="IPR016680">
    <property type="entry name" value="NDUFA8"/>
</dbReference>
<evidence type="ECO:0000256" key="8">
    <source>
        <dbReference type="ARBA" id="ARBA00023157"/>
    </source>
</evidence>
<evidence type="ECO:0000256" key="7">
    <source>
        <dbReference type="ARBA" id="ARBA00023128"/>
    </source>
</evidence>
<evidence type="ECO:0000256" key="5">
    <source>
        <dbReference type="ARBA" id="ARBA00022737"/>
    </source>
</evidence>
<keyword evidence="12" id="KW-1185">Reference proteome</keyword>
<dbReference type="Proteomes" id="UP001558652">
    <property type="component" value="Unassembled WGS sequence"/>
</dbReference>
<dbReference type="PIRSF" id="PIRSF017016">
    <property type="entry name" value="NDUA8"/>
    <property type="match status" value="1"/>
</dbReference>
<keyword evidence="6 9" id="KW-0249">Electron transport</keyword>
<dbReference type="GO" id="GO:0005743">
    <property type="term" value="C:mitochondrial inner membrane"/>
    <property type="evidence" value="ECO:0007669"/>
    <property type="project" value="UniProtKB-SubCell"/>
</dbReference>
<evidence type="ECO:0000256" key="9">
    <source>
        <dbReference type="PIRNR" id="PIRNR017016"/>
    </source>
</evidence>
<reference evidence="11 12" key="1">
    <citation type="submission" date="2024-07" db="EMBL/GenBank/DDBJ databases">
        <title>Chromosome-level genome assembly of the water stick insect Ranatra chinensis (Heteroptera: Nepidae).</title>
        <authorList>
            <person name="Liu X."/>
        </authorList>
    </citation>
    <scope>NUCLEOTIDE SEQUENCE [LARGE SCALE GENOMIC DNA]</scope>
    <source>
        <strain evidence="11">Cailab_2021Rc</strain>
        <tissue evidence="11">Muscle</tissue>
    </source>
</reference>
<comment type="subcellular location">
    <subcellularLocation>
        <location evidence="9">Mitochondrion inner membrane</location>
    </subcellularLocation>
</comment>
<evidence type="ECO:0000256" key="10">
    <source>
        <dbReference type="SAM" id="MobiDB-lite"/>
    </source>
</evidence>
<evidence type="ECO:0000256" key="3">
    <source>
        <dbReference type="ARBA" id="ARBA00022448"/>
    </source>
</evidence>
<keyword evidence="9" id="KW-0999">Mitochondrion inner membrane</keyword>
<comment type="function">
    <text evidence="1 9">Accessory subunit of the mitochondrial membrane respiratory chain NADH dehydrogenase (Complex I), that is believed not to be involved in catalysis. Complex I functions in the transfer of electrons from NADH to the respiratory chain. The immediate electron acceptor for the enzyme is believed to be ubiquinone.</text>
</comment>
<gene>
    <name evidence="11" type="ORF">AAG570_000319</name>
</gene>
<keyword evidence="5" id="KW-0677">Repeat</keyword>
<evidence type="ECO:0000256" key="2">
    <source>
        <dbReference type="ARBA" id="ARBA00010705"/>
    </source>
</evidence>
<evidence type="ECO:0000313" key="11">
    <source>
        <dbReference type="EMBL" id="KAL1140387.1"/>
    </source>
</evidence>
<sequence length="174" mass="20047">MVLTSGLNLPTDEELTVPEVKVSSAVLRAASFHLGKYCEQVNNEFMLCRSEYPNDPRKCLQEGKAVTNCSLEFFKKMKKNCRAPFEVYAECVDKSSTDFEFSPCRKTQGIYDQCMLENMNLERPYYGYFCEVKVHDSKRPKPQPEIQIIPDPSPALPDEAPRYKSKYHGRSVFH</sequence>
<organism evidence="11 12">
    <name type="scientific">Ranatra chinensis</name>
    <dbReference type="NCBI Taxonomy" id="642074"/>
    <lineage>
        <taxon>Eukaryota</taxon>
        <taxon>Metazoa</taxon>
        <taxon>Ecdysozoa</taxon>
        <taxon>Arthropoda</taxon>
        <taxon>Hexapoda</taxon>
        <taxon>Insecta</taxon>
        <taxon>Pterygota</taxon>
        <taxon>Neoptera</taxon>
        <taxon>Paraneoptera</taxon>
        <taxon>Hemiptera</taxon>
        <taxon>Heteroptera</taxon>
        <taxon>Panheteroptera</taxon>
        <taxon>Nepomorpha</taxon>
        <taxon>Nepidae</taxon>
        <taxon>Ranatrinae</taxon>
        <taxon>Ranatra</taxon>
    </lineage>
</organism>
<name>A0ABD0YWR9_9HEMI</name>
<keyword evidence="7 9" id="KW-0496">Mitochondrion</keyword>
<dbReference type="AlphaFoldDB" id="A0ABD0YWR9"/>
<dbReference type="PROSITE" id="PS51808">
    <property type="entry name" value="CHCH"/>
    <property type="match status" value="1"/>
</dbReference>
<protein>
    <recommendedName>
        <fullName evidence="9">NADH dehydrogenase [ubiquinone] 1 alpha subcomplex subunit 8</fullName>
    </recommendedName>
</protein>